<feature type="chain" id="PRO_5041931031" description="2-dehydropantoate 2-reductase" evidence="4">
    <location>
        <begin position="22"/>
        <end position="376"/>
    </location>
</feature>
<dbReference type="SUPFAM" id="SSF48179">
    <property type="entry name" value="6-phosphogluconate dehydrogenase C-terminal domain-like"/>
    <property type="match status" value="1"/>
</dbReference>
<keyword evidence="2" id="KW-0521">NADP</keyword>
<feature type="domain" description="Ketopantoate reductase N-terminal" evidence="5">
    <location>
        <begin position="4"/>
        <end position="187"/>
    </location>
</feature>
<name>A0AAD5T4Z5_9FUNG</name>
<evidence type="ECO:0000313" key="8">
    <source>
        <dbReference type="Proteomes" id="UP001211907"/>
    </source>
</evidence>
<evidence type="ECO:0000259" key="5">
    <source>
        <dbReference type="Pfam" id="PF02558"/>
    </source>
</evidence>
<dbReference type="InterPro" id="IPR013328">
    <property type="entry name" value="6PGD_dom2"/>
</dbReference>
<protein>
    <recommendedName>
        <fullName evidence="9">2-dehydropantoate 2-reductase</fullName>
    </recommendedName>
</protein>
<reference evidence="7" key="1">
    <citation type="submission" date="2020-05" db="EMBL/GenBank/DDBJ databases">
        <title>Phylogenomic resolution of chytrid fungi.</title>
        <authorList>
            <person name="Stajich J.E."/>
            <person name="Amses K."/>
            <person name="Simmons R."/>
            <person name="Seto K."/>
            <person name="Myers J."/>
            <person name="Bonds A."/>
            <person name="Quandt C.A."/>
            <person name="Barry K."/>
            <person name="Liu P."/>
            <person name="Grigoriev I."/>
            <person name="Longcore J.E."/>
            <person name="James T.Y."/>
        </authorList>
    </citation>
    <scope>NUCLEOTIDE SEQUENCE</scope>
    <source>
        <strain evidence="7">JEL0513</strain>
    </source>
</reference>
<evidence type="ECO:0000256" key="2">
    <source>
        <dbReference type="ARBA" id="ARBA00022857"/>
    </source>
</evidence>
<dbReference type="Gene3D" id="3.40.50.720">
    <property type="entry name" value="NAD(P)-binding Rossmann-like Domain"/>
    <property type="match status" value="1"/>
</dbReference>
<sequence length="376" mass="40184">MTNIAIFGAGLIGSYVAGMLASSNAGGGADDDSVKVTLLCRPSLANAVTANNNMLQVTQHYTGSGKLVSGSVATRNIPAASINILTDGLAGLKSRGIKPDFLIVTMKRISVDTAIKEMNDAGLNEQNKQKEGNNWFWTNTCIVMLQNGIDPSKIIFEKLGSRLNVIDGMFPFNVANSNGNLAHFEQGTSGVLYVTETASGRILADILTRSGIETATSSDMRGIQYGKLLLNLNNAVCALSATTLKNELAQAQYRKVFALCMNEALAVLDAAKIQPHSFTVVPMQIISLVMSSPDFLFNSVSGLVVKTNDAATSSMYEDLVAHRKTEIDFLQGHISVLGKQFGVPTPVCDRIVELVKIAEKSNILVAHSGDEILKLD</sequence>
<dbReference type="GO" id="GO:0050661">
    <property type="term" value="F:NADP binding"/>
    <property type="evidence" value="ECO:0007669"/>
    <property type="project" value="TreeGrafter"/>
</dbReference>
<dbReference type="PANTHER" id="PTHR43765">
    <property type="entry name" value="2-DEHYDROPANTOATE 2-REDUCTASE-RELATED"/>
    <property type="match status" value="1"/>
</dbReference>
<dbReference type="InterPro" id="IPR013752">
    <property type="entry name" value="KPA_reductase"/>
</dbReference>
<keyword evidence="4" id="KW-0732">Signal</keyword>
<dbReference type="AlphaFoldDB" id="A0AAD5T4Z5"/>
<organism evidence="7 8">
    <name type="scientific">Physocladia obscura</name>
    <dbReference type="NCBI Taxonomy" id="109957"/>
    <lineage>
        <taxon>Eukaryota</taxon>
        <taxon>Fungi</taxon>
        <taxon>Fungi incertae sedis</taxon>
        <taxon>Chytridiomycota</taxon>
        <taxon>Chytridiomycota incertae sedis</taxon>
        <taxon>Chytridiomycetes</taxon>
        <taxon>Chytridiales</taxon>
        <taxon>Chytriomycetaceae</taxon>
        <taxon>Physocladia</taxon>
    </lineage>
</organism>
<evidence type="ECO:0008006" key="9">
    <source>
        <dbReference type="Google" id="ProtNLM"/>
    </source>
</evidence>
<accession>A0AAD5T4Z5</accession>
<dbReference type="Proteomes" id="UP001211907">
    <property type="component" value="Unassembled WGS sequence"/>
</dbReference>
<proteinExistence type="inferred from homology"/>
<evidence type="ECO:0000259" key="6">
    <source>
        <dbReference type="Pfam" id="PF08546"/>
    </source>
</evidence>
<dbReference type="GO" id="GO:0008677">
    <property type="term" value="F:2-dehydropantoate 2-reductase activity"/>
    <property type="evidence" value="ECO:0007669"/>
    <property type="project" value="TreeGrafter"/>
</dbReference>
<evidence type="ECO:0000256" key="3">
    <source>
        <dbReference type="ARBA" id="ARBA00023002"/>
    </source>
</evidence>
<dbReference type="Pfam" id="PF02558">
    <property type="entry name" value="ApbA"/>
    <property type="match status" value="1"/>
</dbReference>
<dbReference type="InterPro" id="IPR008927">
    <property type="entry name" value="6-PGluconate_DH-like_C_sf"/>
</dbReference>
<keyword evidence="8" id="KW-1185">Reference proteome</keyword>
<feature type="domain" description="Ketopantoate reductase C-terminal" evidence="6">
    <location>
        <begin position="219"/>
        <end position="357"/>
    </location>
</feature>
<evidence type="ECO:0000256" key="1">
    <source>
        <dbReference type="ARBA" id="ARBA00007870"/>
    </source>
</evidence>
<evidence type="ECO:0000313" key="7">
    <source>
        <dbReference type="EMBL" id="KAJ3130433.1"/>
    </source>
</evidence>
<comment type="similarity">
    <text evidence="1">Belongs to the ketopantoate reductase family.</text>
</comment>
<dbReference type="InterPro" id="IPR013332">
    <property type="entry name" value="KPR_N"/>
</dbReference>
<dbReference type="InterPro" id="IPR050838">
    <property type="entry name" value="Ketopantoate_reductase"/>
</dbReference>
<dbReference type="Gene3D" id="1.10.1040.10">
    <property type="entry name" value="N-(1-d-carboxylethyl)-l-norvaline Dehydrogenase, domain 2"/>
    <property type="match status" value="1"/>
</dbReference>
<dbReference type="GO" id="GO:0005737">
    <property type="term" value="C:cytoplasm"/>
    <property type="evidence" value="ECO:0007669"/>
    <property type="project" value="TreeGrafter"/>
</dbReference>
<dbReference type="Pfam" id="PF08546">
    <property type="entry name" value="ApbA_C"/>
    <property type="match status" value="1"/>
</dbReference>
<gene>
    <name evidence="7" type="ORF">HK100_008035</name>
</gene>
<dbReference type="PANTHER" id="PTHR43765:SF2">
    <property type="entry name" value="2-DEHYDROPANTOATE 2-REDUCTASE"/>
    <property type="match status" value="1"/>
</dbReference>
<dbReference type="EMBL" id="JADGJH010000385">
    <property type="protein sequence ID" value="KAJ3130433.1"/>
    <property type="molecule type" value="Genomic_DNA"/>
</dbReference>
<feature type="signal peptide" evidence="4">
    <location>
        <begin position="1"/>
        <end position="21"/>
    </location>
</feature>
<comment type="caution">
    <text evidence="7">The sequence shown here is derived from an EMBL/GenBank/DDBJ whole genome shotgun (WGS) entry which is preliminary data.</text>
</comment>
<keyword evidence="3" id="KW-0560">Oxidoreductase</keyword>
<evidence type="ECO:0000256" key="4">
    <source>
        <dbReference type="SAM" id="SignalP"/>
    </source>
</evidence>